<accession>A0A1H0PV42</accession>
<dbReference type="AlphaFoldDB" id="A0A1H0PV42"/>
<dbReference type="Proteomes" id="UP000198741">
    <property type="component" value="Chromosome I"/>
</dbReference>
<keyword evidence="2" id="KW-1185">Reference proteome</keyword>
<sequence length="75" mass="8463">MSTSPITLPVARPFPAEVVLSKTDASAEYGTDQKWYYAVLDADRMPREGMTGYERTKREAMAAARGDMRRSIGWF</sequence>
<proteinExistence type="predicted"/>
<name>A0A1H0PV42_9ACTN</name>
<protein>
    <submittedName>
        <fullName evidence="1">Uncharacterized protein</fullName>
    </submittedName>
</protein>
<evidence type="ECO:0000313" key="2">
    <source>
        <dbReference type="Proteomes" id="UP000198741"/>
    </source>
</evidence>
<organism evidence="1 2">
    <name type="scientific">Nakamurella panacisegetis</name>
    <dbReference type="NCBI Taxonomy" id="1090615"/>
    <lineage>
        <taxon>Bacteria</taxon>
        <taxon>Bacillati</taxon>
        <taxon>Actinomycetota</taxon>
        <taxon>Actinomycetes</taxon>
        <taxon>Nakamurellales</taxon>
        <taxon>Nakamurellaceae</taxon>
        <taxon>Nakamurella</taxon>
    </lineage>
</organism>
<dbReference type="RefSeq" id="WP_090476927.1">
    <property type="nucleotide sequence ID" value="NZ_LT629710.1"/>
</dbReference>
<reference evidence="1 2" key="1">
    <citation type="submission" date="2016-10" db="EMBL/GenBank/DDBJ databases">
        <authorList>
            <person name="de Groot N.N."/>
        </authorList>
    </citation>
    <scope>NUCLEOTIDE SEQUENCE [LARGE SCALE GENOMIC DNA]</scope>
    <source>
        <strain evidence="2">P4-7,KCTC 19426,CECT 7604</strain>
    </source>
</reference>
<dbReference type="STRING" id="1090615.SAMN04515671_2903"/>
<evidence type="ECO:0000313" key="1">
    <source>
        <dbReference type="EMBL" id="SDP08535.1"/>
    </source>
</evidence>
<gene>
    <name evidence="1" type="ORF">SAMN04515671_2903</name>
</gene>
<dbReference type="EMBL" id="LT629710">
    <property type="protein sequence ID" value="SDP08535.1"/>
    <property type="molecule type" value="Genomic_DNA"/>
</dbReference>